<dbReference type="Proteomes" id="UP000663923">
    <property type="component" value="Chromosome"/>
</dbReference>
<proteinExistence type="predicted"/>
<evidence type="ECO:0000313" key="3">
    <source>
        <dbReference type="Proteomes" id="UP000663923"/>
    </source>
</evidence>
<organism evidence="2 3">
    <name type="scientific">Parasphingorhabdus cellanae</name>
    <dbReference type="NCBI Taxonomy" id="2806553"/>
    <lineage>
        <taxon>Bacteria</taxon>
        <taxon>Pseudomonadati</taxon>
        <taxon>Pseudomonadota</taxon>
        <taxon>Alphaproteobacteria</taxon>
        <taxon>Sphingomonadales</taxon>
        <taxon>Sphingomonadaceae</taxon>
        <taxon>Parasphingorhabdus</taxon>
    </lineage>
</organism>
<dbReference type="RefSeq" id="WP_207986302.1">
    <property type="nucleotide sequence ID" value="NZ_CP071794.1"/>
</dbReference>
<feature type="signal peptide" evidence="1">
    <location>
        <begin position="1"/>
        <end position="22"/>
    </location>
</feature>
<name>A0ABX7T0I0_9SPHN</name>
<dbReference type="EMBL" id="CP071794">
    <property type="protein sequence ID" value="QTD54468.1"/>
    <property type="molecule type" value="Genomic_DNA"/>
</dbReference>
<accession>A0ABX7T0I0</accession>
<sequence length="177" mass="19649">MKILLLFLAISIANIASPPAHAQSSGDRQEVKLCNRHSETVYVAVGLGLVIDRTAEIRNMPQFAVQYSGWYELAPGECQTKRIPKYADRNRKTLRSFYIYGETKGLFGGAIKKVWEGKDHRGCMNRKRGSEWVSASLKVVNGAAISNRCNDDGEFSAGMEALNHKNADGQLYYNFGG</sequence>
<evidence type="ECO:0000256" key="1">
    <source>
        <dbReference type="SAM" id="SignalP"/>
    </source>
</evidence>
<gene>
    <name evidence="2" type="ORF">J4G78_09160</name>
</gene>
<keyword evidence="3" id="KW-1185">Reference proteome</keyword>
<reference evidence="2 3" key="1">
    <citation type="submission" date="2021-03" db="EMBL/GenBank/DDBJ databases">
        <title>Complete genome of Parasphingorhabdus_sp.JHSY0214.</title>
        <authorList>
            <person name="Yoo J.H."/>
            <person name="Bae J.W."/>
        </authorList>
    </citation>
    <scope>NUCLEOTIDE SEQUENCE [LARGE SCALE GENOMIC DNA]</scope>
    <source>
        <strain evidence="2 3">JHSY0214</strain>
    </source>
</reference>
<feature type="chain" id="PRO_5046602107" evidence="1">
    <location>
        <begin position="23"/>
        <end position="177"/>
    </location>
</feature>
<protein>
    <submittedName>
        <fullName evidence="2">DUF1036 domain-containing protein</fullName>
    </submittedName>
</protein>
<evidence type="ECO:0000313" key="2">
    <source>
        <dbReference type="EMBL" id="QTD54468.1"/>
    </source>
</evidence>
<keyword evidence="1" id="KW-0732">Signal</keyword>